<comment type="caution">
    <text evidence="1">The sequence shown here is derived from an EMBL/GenBank/DDBJ whole genome shotgun (WGS) entry which is preliminary data.</text>
</comment>
<organism evidence="1 2">
    <name type="scientific">Pseudonocardia abyssalis</name>
    <dbReference type="NCBI Taxonomy" id="2792008"/>
    <lineage>
        <taxon>Bacteria</taxon>
        <taxon>Bacillati</taxon>
        <taxon>Actinomycetota</taxon>
        <taxon>Actinomycetes</taxon>
        <taxon>Pseudonocardiales</taxon>
        <taxon>Pseudonocardiaceae</taxon>
        <taxon>Pseudonocardia</taxon>
    </lineage>
</organism>
<reference evidence="1 2" key="1">
    <citation type="submission" date="2020-11" db="EMBL/GenBank/DDBJ databases">
        <title>Pseudonocardia abyssalis sp. nov. and Pseudonocardia oceani sp. nov., description and phylogenomic analysis of two novel actinomycetes isolated from the deep Southern Ocean.</title>
        <authorList>
            <person name="Parra J."/>
        </authorList>
    </citation>
    <scope>NUCLEOTIDE SEQUENCE [LARGE SCALE GENOMIC DNA]</scope>
    <source>
        <strain evidence="1 2">KRD-168</strain>
    </source>
</reference>
<protein>
    <submittedName>
        <fullName evidence="1">Uncharacterized protein</fullName>
    </submittedName>
</protein>
<evidence type="ECO:0000313" key="2">
    <source>
        <dbReference type="Proteomes" id="UP000694287"/>
    </source>
</evidence>
<accession>A0ABS6UZH5</accession>
<evidence type="ECO:0000313" key="1">
    <source>
        <dbReference type="EMBL" id="MBW0137567.1"/>
    </source>
</evidence>
<dbReference type="EMBL" id="JADQDK010000001">
    <property type="protein sequence ID" value="MBW0137567.1"/>
    <property type="molecule type" value="Genomic_DNA"/>
</dbReference>
<gene>
    <name evidence="1" type="ORF">I4I81_25380</name>
</gene>
<proteinExistence type="predicted"/>
<dbReference type="Proteomes" id="UP000694287">
    <property type="component" value="Unassembled WGS sequence"/>
</dbReference>
<sequence length="209" mass="22819">MTRRNRVDPWGDLHAVPARGMFTGNRGCLVDDDGTVVRHHRGNLWISCVTRFRDRRVGLARPGRWTPLFFLDDAVALAAGHRPCGECRHGAYLAYREAVTAALGEPVRAGDLNRALAAERLRHGRGLVRAGDRRTWCGPDLPDGTVVLADGPRLVLGDRLFAFSFDGWCDPVPRLAGDLTVLTPPTSVAALRYGFRPVLASHDAGGGDY</sequence>
<name>A0ABS6UZH5_9PSEU</name>
<keyword evidence="2" id="KW-1185">Reference proteome</keyword>
<dbReference type="RefSeq" id="WP_218603002.1">
    <property type="nucleotide sequence ID" value="NZ_JADQDJ010000098.1"/>
</dbReference>